<evidence type="ECO:0000256" key="4">
    <source>
        <dbReference type="SAM" id="Phobius"/>
    </source>
</evidence>
<dbReference type="SUPFAM" id="SSF111369">
    <property type="entry name" value="HlyD-like secretion proteins"/>
    <property type="match status" value="3"/>
</dbReference>
<evidence type="ECO:0000256" key="2">
    <source>
        <dbReference type="ARBA" id="ARBA00023054"/>
    </source>
</evidence>
<dbReference type="RefSeq" id="WP_332867166.1">
    <property type="nucleotide sequence ID" value="NZ_JBAFSM010000056.1"/>
</dbReference>
<gene>
    <name evidence="6" type="ORF">V0288_21335</name>
</gene>
<dbReference type="Gene3D" id="2.40.30.170">
    <property type="match status" value="1"/>
</dbReference>
<sequence>MQNLEVRAMARSIPAPDLPAAREKRKFDPRILVGVAALATAGYLGWRQFAPVPAPTFLSVSGRIEADETDIGAKTGGRIDRILFREGDAVKAGQVIAVITDEEVNQQLQAAIAEVNAAKQEEAQAKFDISVAESRIEEARLNVAQAREDTAGRVSQAESNVAASQAGVEQAIAEVKRAEAEIKRAAAQLQLARADRERYEQLFAEGVVSRQQFDRARADADTAAAELETAKATLVARQAAVNTAERQLQATRGNLTQTRSTALNPTIRGSQLTATQQQKEQAIARLAAARARVNAAIANRQQLEKRLESFQVKSPVTSIVQDRPLEPGAVVTSGKTLLTVIDPKSIYMRAYVPEGDIGKIYVGKPARVFLDSAPDRALPARVSSIDAKASFTPENIYFPKDRVRQVFGVKLSIDQEKNYAKPGMPASAEIDLQETGKP</sequence>
<name>A0AAW9QS43_9CHRO</name>
<dbReference type="InterPro" id="IPR058624">
    <property type="entry name" value="MdtA-like_HH"/>
</dbReference>
<evidence type="ECO:0000313" key="7">
    <source>
        <dbReference type="Proteomes" id="UP001328733"/>
    </source>
</evidence>
<dbReference type="InterPro" id="IPR050465">
    <property type="entry name" value="UPF0194_transport"/>
</dbReference>
<accession>A0AAW9QS43</accession>
<protein>
    <submittedName>
        <fullName evidence="6">HlyD family efflux transporter periplasmic adaptor subunit</fullName>
    </submittedName>
</protein>
<reference evidence="6 7" key="1">
    <citation type="submission" date="2024-01" db="EMBL/GenBank/DDBJ databases">
        <title>Genomic insights into the taxonomy and metabolism of the cyanobacterium Pannus brasiliensis CCIBt3594.</title>
        <authorList>
            <person name="Machado M."/>
            <person name="Botero N.B."/>
            <person name="Andreote A.P.D."/>
            <person name="Feitosa A.M.T."/>
            <person name="Popin R."/>
            <person name="Sivonen K."/>
            <person name="Fiore M.F."/>
        </authorList>
    </citation>
    <scope>NUCLEOTIDE SEQUENCE [LARGE SCALE GENOMIC DNA]</scope>
    <source>
        <strain evidence="6 7">CCIBt3594</strain>
    </source>
</reference>
<dbReference type="PRINTS" id="PR01490">
    <property type="entry name" value="RTXTOXIND"/>
</dbReference>
<evidence type="ECO:0000259" key="5">
    <source>
        <dbReference type="Pfam" id="PF25876"/>
    </source>
</evidence>
<dbReference type="PANTHER" id="PTHR32347">
    <property type="entry name" value="EFFLUX SYSTEM COMPONENT YKNX-RELATED"/>
    <property type="match status" value="1"/>
</dbReference>
<feature type="coiled-coil region" evidence="3">
    <location>
        <begin position="272"/>
        <end position="313"/>
    </location>
</feature>
<dbReference type="Gene3D" id="1.10.287.470">
    <property type="entry name" value="Helix hairpin bin"/>
    <property type="match status" value="1"/>
</dbReference>
<feature type="transmembrane region" description="Helical" evidence="4">
    <location>
        <begin position="31"/>
        <end position="49"/>
    </location>
</feature>
<evidence type="ECO:0000313" key="6">
    <source>
        <dbReference type="EMBL" id="MEG3439685.1"/>
    </source>
</evidence>
<comment type="caution">
    <text evidence="6">The sequence shown here is derived from an EMBL/GenBank/DDBJ whole genome shotgun (WGS) entry which is preliminary data.</text>
</comment>
<comment type="subcellular location">
    <subcellularLocation>
        <location evidence="1">Cell envelope</location>
    </subcellularLocation>
</comment>
<evidence type="ECO:0000256" key="1">
    <source>
        <dbReference type="ARBA" id="ARBA00004196"/>
    </source>
</evidence>
<proteinExistence type="predicted"/>
<keyword evidence="4" id="KW-0472">Membrane</keyword>
<dbReference type="PANTHER" id="PTHR32347:SF23">
    <property type="entry name" value="BLL5650 PROTEIN"/>
    <property type="match status" value="1"/>
</dbReference>
<dbReference type="Proteomes" id="UP001328733">
    <property type="component" value="Unassembled WGS sequence"/>
</dbReference>
<dbReference type="Gene3D" id="2.40.50.100">
    <property type="match status" value="1"/>
</dbReference>
<keyword evidence="4" id="KW-1133">Transmembrane helix</keyword>
<keyword evidence="2 3" id="KW-0175">Coiled coil</keyword>
<organism evidence="6 7">
    <name type="scientific">Pannus brasiliensis CCIBt3594</name>
    <dbReference type="NCBI Taxonomy" id="1427578"/>
    <lineage>
        <taxon>Bacteria</taxon>
        <taxon>Bacillati</taxon>
        <taxon>Cyanobacteriota</taxon>
        <taxon>Cyanophyceae</taxon>
        <taxon>Oscillatoriophycideae</taxon>
        <taxon>Chroococcales</taxon>
        <taxon>Microcystaceae</taxon>
        <taxon>Pannus</taxon>
    </lineage>
</organism>
<dbReference type="EMBL" id="JBAFSM010000056">
    <property type="protein sequence ID" value="MEG3439685.1"/>
    <property type="molecule type" value="Genomic_DNA"/>
</dbReference>
<keyword evidence="4" id="KW-0812">Transmembrane</keyword>
<dbReference type="AlphaFoldDB" id="A0AAW9QS43"/>
<evidence type="ECO:0000256" key="3">
    <source>
        <dbReference type="SAM" id="Coils"/>
    </source>
</evidence>
<dbReference type="Pfam" id="PF25876">
    <property type="entry name" value="HH_MFP_RND"/>
    <property type="match status" value="1"/>
</dbReference>
<dbReference type="GO" id="GO:0030313">
    <property type="term" value="C:cell envelope"/>
    <property type="evidence" value="ECO:0007669"/>
    <property type="project" value="UniProtKB-SubCell"/>
</dbReference>
<keyword evidence="7" id="KW-1185">Reference proteome</keyword>
<feature type="domain" description="Multidrug resistance protein MdtA-like alpha-helical hairpin" evidence="5">
    <location>
        <begin position="176"/>
        <end position="249"/>
    </location>
</feature>
<feature type="coiled-coil region" evidence="3">
    <location>
        <begin position="101"/>
        <end position="233"/>
    </location>
</feature>